<gene>
    <name evidence="6" type="ORF">J8A68_000450</name>
</gene>
<dbReference type="Proteomes" id="UP000694255">
    <property type="component" value="Unassembled WGS sequence"/>
</dbReference>
<comment type="similarity">
    <text evidence="1">Belongs to the FAD-dependent oxidoreductase family.</text>
</comment>
<organism evidence="6 7">
    <name type="scientific">[Candida] subhashii</name>
    <dbReference type="NCBI Taxonomy" id="561895"/>
    <lineage>
        <taxon>Eukaryota</taxon>
        <taxon>Fungi</taxon>
        <taxon>Dikarya</taxon>
        <taxon>Ascomycota</taxon>
        <taxon>Saccharomycotina</taxon>
        <taxon>Pichiomycetes</taxon>
        <taxon>Debaryomycetaceae</taxon>
        <taxon>Spathaspora</taxon>
    </lineage>
</organism>
<dbReference type="AlphaFoldDB" id="A0A8J5V1X5"/>
<comment type="caution">
    <text evidence="6">The sequence shown here is derived from an EMBL/GenBank/DDBJ whole genome shotgun (WGS) entry which is preliminary data.</text>
</comment>
<evidence type="ECO:0000256" key="3">
    <source>
        <dbReference type="ARBA" id="ARBA00022827"/>
    </source>
</evidence>
<keyword evidence="3" id="KW-0274">FAD</keyword>
<dbReference type="GO" id="GO:0004174">
    <property type="term" value="F:electron-transferring-flavoprotein dehydrogenase activity"/>
    <property type="evidence" value="ECO:0007669"/>
    <property type="project" value="TreeGrafter"/>
</dbReference>
<name>A0A8J5V1X5_9ASCO</name>
<dbReference type="InterPro" id="IPR023753">
    <property type="entry name" value="FAD/NAD-binding_dom"/>
</dbReference>
<dbReference type="GO" id="GO:0050660">
    <property type="term" value="F:flavin adenine dinucleotide binding"/>
    <property type="evidence" value="ECO:0007669"/>
    <property type="project" value="TreeGrafter"/>
</dbReference>
<dbReference type="RefSeq" id="XP_049266252.1">
    <property type="nucleotide sequence ID" value="XM_049408493.1"/>
</dbReference>
<keyword evidence="4" id="KW-0560">Oxidoreductase</keyword>
<dbReference type="OrthoDB" id="202203at2759"/>
<accession>A0A8J5V1X5</accession>
<evidence type="ECO:0000259" key="5">
    <source>
        <dbReference type="Pfam" id="PF07992"/>
    </source>
</evidence>
<dbReference type="PANTHER" id="PTHR43735:SF3">
    <property type="entry name" value="FERROPTOSIS SUPPRESSOR PROTEIN 1"/>
    <property type="match status" value="1"/>
</dbReference>
<dbReference type="GeneID" id="73467251"/>
<evidence type="ECO:0000256" key="1">
    <source>
        <dbReference type="ARBA" id="ARBA00006442"/>
    </source>
</evidence>
<evidence type="ECO:0000313" key="7">
    <source>
        <dbReference type="Proteomes" id="UP000694255"/>
    </source>
</evidence>
<protein>
    <recommendedName>
        <fullName evidence="5">FAD/NAD(P)-binding domain-containing protein</fullName>
    </recommendedName>
</protein>
<reference evidence="6 7" key="1">
    <citation type="journal article" date="2021" name="DNA Res.">
        <title>Genome analysis of Candida subhashii reveals its hybrid nature and dual mitochondrial genome conformations.</title>
        <authorList>
            <person name="Mixao V."/>
            <person name="Hegedusova E."/>
            <person name="Saus E."/>
            <person name="Pryszcz L.P."/>
            <person name="Cillingova A."/>
            <person name="Nosek J."/>
            <person name="Gabaldon T."/>
        </authorList>
    </citation>
    <scope>NUCLEOTIDE SEQUENCE [LARGE SCALE GENOMIC DNA]</scope>
    <source>
        <strain evidence="6 7">CBS 10753</strain>
    </source>
</reference>
<dbReference type="Pfam" id="PF07992">
    <property type="entry name" value="Pyr_redox_2"/>
    <property type="match status" value="1"/>
</dbReference>
<sequence>MSSSNWGNSSYIKNYEQLSKPSQLPQFSPSPISFTTNILVVGGAYAGLATISALKTHLSQRLASVEKPKKISITLVEPRNGLLNILGIPKAIVDTEFAKTQFVPFNQLKDFKFTNILSKEKFQDDFFMQDNPYLQFNYVHGLVTYLDSEKAQYLLNNDQEGERGIIEFDYVIMATGRDRNWPTTPRASTFDLFVEEMSKSKNDIATTKTISVIGAGAVGLEIAGDIKSAFPEKEVNLIHPHSMFPAEPLSEEFKTLVQQSIEKSGVNVYLNTRIAREADNGDLITTTNKTIPSELNFWCTTKHNNTDILSNDFKTTYVSKLNNIHVNEYLQMAITAGSSPTSKIDNFFVIGDLVELPIIKSAGWAMYMGRLVANNLQSLLFDNKLIETFLDLKDIPFGMVVVAGNEEIVSELAGDVQLNHPGYVEEYKDYCIGKVRATLNL</sequence>
<evidence type="ECO:0000256" key="4">
    <source>
        <dbReference type="ARBA" id="ARBA00023002"/>
    </source>
</evidence>
<dbReference type="GO" id="GO:0005737">
    <property type="term" value="C:cytoplasm"/>
    <property type="evidence" value="ECO:0007669"/>
    <property type="project" value="TreeGrafter"/>
</dbReference>
<dbReference type="PANTHER" id="PTHR43735">
    <property type="entry name" value="APOPTOSIS-INDUCING FACTOR 1"/>
    <property type="match status" value="1"/>
</dbReference>
<dbReference type="EMBL" id="JAGSYN010000044">
    <property type="protein sequence ID" value="KAG7666020.1"/>
    <property type="molecule type" value="Genomic_DNA"/>
</dbReference>
<evidence type="ECO:0000256" key="2">
    <source>
        <dbReference type="ARBA" id="ARBA00022630"/>
    </source>
</evidence>
<feature type="domain" description="FAD/NAD(P)-binding" evidence="5">
    <location>
        <begin position="37"/>
        <end position="366"/>
    </location>
</feature>
<proteinExistence type="inferred from homology"/>
<evidence type="ECO:0000313" key="6">
    <source>
        <dbReference type="EMBL" id="KAG7666020.1"/>
    </source>
</evidence>
<keyword evidence="7" id="KW-1185">Reference proteome</keyword>
<keyword evidence="2" id="KW-0285">Flavoprotein</keyword>